<keyword evidence="1" id="KW-0472">Membrane</keyword>
<name>A0A369KWR6_9BACT</name>
<dbReference type="AlphaFoldDB" id="A0A369KWR6"/>
<reference evidence="2" key="1">
    <citation type="submission" date="2018-04" db="EMBL/GenBank/DDBJ databases">
        <title>Draft genome sequence of the Candidatus Spirobacillus cienkowskii, a pathogen of freshwater Daphnia species, reconstructed from hemolymph metagenomic reads.</title>
        <authorList>
            <person name="Bresciani L."/>
            <person name="Lemos L.N."/>
            <person name="Wale N."/>
            <person name="Lin J.Y."/>
            <person name="Fernandes G.R."/>
            <person name="Duffy M.A."/>
            <person name="Rodrigues J.M."/>
        </authorList>
    </citation>
    <scope>NUCLEOTIDE SEQUENCE [LARGE SCALE GENOMIC DNA]</scope>
    <source>
        <strain evidence="2">Binning01</strain>
    </source>
</reference>
<evidence type="ECO:0000256" key="1">
    <source>
        <dbReference type="SAM" id="Phobius"/>
    </source>
</evidence>
<keyword evidence="1" id="KW-1133">Transmembrane helix</keyword>
<protein>
    <submittedName>
        <fullName evidence="2">Uncharacterized protein</fullName>
    </submittedName>
</protein>
<sequence>MKLFVILLKLFTIIVVTGCCITTIALVIFYQNLKSNTPQLSYLAQKVGKPTFAMAFNYTKSANNQLFNFSKNLGLENNKAKEISEPPTKNIGAQGFLIFDIQPQNSAKIFTIVDNILNDILSSTESQDDIYLYNPIIFRNNLYSEFEENNKPLIVDSQNNDSPFAMPLTSLVEELWNGKTLLLGGATQLQLTLKEDLLLAIENNFKQTLNTSSQILKNIIFNNFPVLVKNFLIDHSINISIEHVNYDKQKNINHSKIIFSIKNPKHFLNSICSEKINPWDFCGRFGFKRIDFRKNFHNILTLLNKDSSINLDVFWSIQGHTIVFSNQNLFVEKLVQKQENQDSSNILTSVSSSGADFFLPTESFKNYSSITFLFDMISAQIKIIDFIERLRKNSSILSDYFSSPSGEITFANFESTINKITSYSENASITFETDGHKLIPKIRLYTPIGDLFANNGKELNPETLNALRIFITKSISFGNYVLPRGLIPLPGPYINRNGRWVIIQSEIPVKSMAPFLESIDPYVDSHDNPTKF</sequence>
<evidence type="ECO:0000313" key="2">
    <source>
        <dbReference type="EMBL" id="RDB37267.1"/>
    </source>
</evidence>
<accession>A0A369KWR6</accession>
<dbReference type="Proteomes" id="UP000253934">
    <property type="component" value="Unassembled WGS sequence"/>
</dbReference>
<organism evidence="2 3">
    <name type="scientific">Spirobacillus cienkowskii</name>
    <dbReference type="NCBI Taxonomy" id="495820"/>
    <lineage>
        <taxon>Bacteria</taxon>
        <taxon>Pseudomonadati</taxon>
        <taxon>Bdellovibrionota</taxon>
        <taxon>Oligoflexia</taxon>
        <taxon>Silvanigrellales</taxon>
        <taxon>Spirobacillus</taxon>
    </lineage>
</organism>
<evidence type="ECO:0000313" key="3">
    <source>
        <dbReference type="Proteomes" id="UP000253934"/>
    </source>
</evidence>
<comment type="caution">
    <text evidence="2">The sequence shown here is derived from an EMBL/GenBank/DDBJ whole genome shotgun (WGS) entry which is preliminary data.</text>
</comment>
<keyword evidence="1" id="KW-0812">Transmembrane</keyword>
<proteinExistence type="predicted"/>
<feature type="transmembrane region" description="Helical" evidence="1">
    <location>
        <begin position="7"/>
        <end position="30"/>
    </location>
</feature>
<dbReference type="EMBL" id="QOVW01000003">
    <property type="protein sequence ID" value="RDB37267.1"/>
    <property type="molecule type" value="Genomic_DNA"/>
</dbReference>
<gene>
    <name evidence="2" type="ORF">DCC88_00755</name>
</gene>
<keyword evidence="3" id="KW-1185">Reference proteome</keyword>